<dbReference type="InterPro" id="IPR050490">
    <property type="entry name" value="Bact_solute-bd_prot1"/>
</dbReference>
<feature type="chain" id="PRO_5039124861" evidence="7">
    <location>
        <begin position="24"/>
        <end position="601"/>
    </location>
</feature>
<keyword evidence="5" id="KW-0449">Lipoprotein</keyword>
<dbReference type="Pfam" id="PF01547">
    <property type="entry name" value="SBP_bac_1"/>
    <property type="match status" value="1"/>
</dbReference>
<sequence length="601" mass="64923">MNQNKTVKASTLLVLTAMLVALTGCGSNNSSNNASSTNANAPASGNNGGNAAATNNAGTTTNDGAAATTDNSGTTTNDSGATTDNAEPAAPAKDQITIKVEVNATQKDFENTDVYNEITKQTGVTMDLQTYDEEKFKLEMAGGDLPDVFQVPTKYLAQLIDGGSIMPLDDLVASNGPDIQKPTFAKSLSYSKQFWSNGTGKLYVVPVQVGKAGWGFDQQTGFNVRWDYYKELGYPEIHSVDDMVNVLGDMVAKHPKTADGKKVYGTAIWNDWGTWGLTDMGMITGNGTVANNYTDVANSGFWQTADFLYKSKKKGILDPDAFTAKYNDIVTKATQGTLLNSVATWPYQAVNADLLKEGPDHGYVTIPLDWGFAWVGGSTVAGWADRAWAISSKAKDPARAMDLINFLTSEQGSRLIASGVQGVHWDMVDGKPQMKPEIVQLAAAGGDAYKKTGIGMFANQQGMTDFSTLSDGSLVNLFDTPEVFATKVNSLNKDYDDHYGVTYPAAAYKKYADEGKVLTLDVVPQDVTAAMPAPPDDIKRIQTKLDDMMTKGIPDIVLHAKDDADYTKRQQALIKKLNDAGADKYWTWYMQAFNDTKAKFQ</sequence>
<keyword evidence="1" id="KW-1003">Cell membrane</keyword>
<feature type="signal peptide" evidence="7">
    <location>
        <begin position="1"/>
        <end position="23"/>
    </location>
</feature>
<dbReference type="InterPro" id="IPR006059">
    <property type="entry name" value="SBP"/>
</dbReference>
<evidence type="ECO:0000256" key="2">
    <source>
        <dbReference type="ARBA" id="ARBA00022729"/>
    </source>
</evidence>
<reference evidence="8 9" key="1">
    <citation type="submission" date="2020-02" db="EMBL/GenBank/DDBJ databases">
        <title>Paenibacillus sp. nov., isolated from rhizosphere soil of tomato.</title>
        <authorList>
            <person name="Weon H.-Y."/>
            <person name="Lee S.A."/>
        </authorList>
    </citation>
    <scope>NUCLEOTIDE SEQUENCE [LARGE SCALE GENOMIC DNA]</scope>
    <source>
        <strain evidence="8 9">14171R-81</strain>
    </source>
</reference>
<dbReference type="EMBL" id="CP048286">
    <property type="protein sequence ID" value="QHW34706.1"/>
    <property type="molecule type" value="Genomic_DNA"/>
</dbReference>
<dbReference type="KEGG" id="prz:GZH47_30540"/>
<evidence type="ECO:0000256" key="7">
    <source>
        <dbReference type="SAM" id="SignalP"/>
    </source>
</evidence>
<dbReference type="Proteomes" id="UP000479114">
    <property type="component" value="Chromosome"/>
</dbReference>
<protein>
    <submittedName>
        <fullName evidence="8">Extracellular solute-binding protein</fullName>
    </submittedName>
</protein>
<accession>A0A6C0P8G7</accession>
<name>A0A6C0P8G7_9BACL</name>
<proteinExistence type="predicted"/>
<dbReference type="RefSeq" id="WP_162644858.1">
    <property type="nucleotide sequence ID" value="NZ_CP048286.1"/>
</dbReference>
<keyword evidence="2 7" id="KW-0732">Signal</keyword>
<keyword evidence="4" id="KW-0564">Palmitate</keyword>
<organism evidence="8 9">
    <name type="scientific">Paenibacillus rhizovicinus</name>
    <dbReference type="NCBI Taxonomy" id="2704463"/>
    <lineage>
        <taxon>Bacteria</taxon>
        <taxon>Bacillati</taxon>
        <taxon>Bacillota</taxon>
        <taxon>Bacilli</taxon>
        <taxon>Bacillales</taxon>
        <taxon>Paenibacillaceae</taxon>
        <taxon>Paenibacillus</taxon>
    </lineage>
</organism>
<feature type="region of interest" description="Disordered" evidence="6">
    <location>
        <begin position="29"/>
        <end position="96"/>
    </location>
</feature>
<evidence type="ECO:0000256" key="5">
    <source>
        <dbReference type="ARBA" id="ARBA00023288"/>
    </source>
</evidence>
<evidence type="ECO:0000256" key="1">
    <source>
        <dbReference type="ARBA" id="ARBA00022475"/>
    </source>
</evidence>
<gene>
    <name evidence="8" type="ORF">GZH47_30540</name>
</gene>
<evidence type="ECO:0000256" key="4">
    <source>
        <dbReference type="ARBA" id="ARBA00023139"/>
    </source>
</evidence>
<keyword evidence="3" id="KW-0472">Membrane</keyword>
<feature type="compositionally biased region" description="Low complexity" evidence="6">
    <location>
        <begin position="29"/>
        <end position="80"/>
    </location>
</feature>
<evidence type="ECO:0000256" key="3">
    <source>
        <dbReference type="ARBA" id="ARBA00023136"/>
    </source>
</evidence>
<dbReference type="Gene3D" id="3.40.190.10">
    <property type="entry name" value="Periplasmic binding protein-like II"/>
    <property type="match status" value="2"/>
</dbReference>
<dbReference type="PANTHER" id="PTHR43649">
    <property type="entry name" value="ARABINOSE-BINDING PROTEIN-RELATED"/>
    <property type="match status" value="1"/>
</dbReference>
<keyword evidence="9" id="KW-1185">Reference proteome</keyword>
<dbReference type="PROSITE" id="PS51257">
    <property type="entry name" value="PROKAR_LIPOPROTEIN"/>
    <property type="match status" value="1"/>
</dbReference>
<evidence type="ECO:0000256" key="6">
    <source>
        <dbReference type="SAM" id="MobiDB-lite"/>
    </source>
</evidence>
<dbReference type="SUPFAM" id="SSF53850">
    <property type="entry name" value="Periplasmic binding protein-like II"/>
    <property type="match status" value="1"/>
</dbReference>
<dbReference type="AlphaFoldDB" id="A0A6C0P8G7"/>
<evidence type="ECO:0000313" key="9">
    <source>
        <dbReference type="Proteomes" id="UP000479114"/>
    </source>
</evidence>
<dbReference type="PANTHER" id="PTHR43649:SF33">
    <property type="entry name" value="POLYGALACTURONAN_RHAMNOGALACTURONAN-BINDING PROTEIN YTCQ"/>
    <property type="match status" value="1"/>
</dbReference>
<evidence type="ECO:0000313" key="8">
    <source>
        <dbReference type="EMBL" id="QHW34706.1"/>
    </source>
</evidence>